<gene>
    <name evidence="1" type="ORF">RPERSI_LOCUS13899</name>
</gene>
<accession>A0ACA9QDF4</accession>
<sequence length="531" mass="61100">SLDIENKNEGSSDKKTVSHLESALIKEIQKILLNTNQEIGGGTSEEILTKDAFEKIQQNLIKWGFNDFYHFLGVDKNIEKKELRSACVKKIKEYQGAIGIKTDEKTKALFQLATETKKILSLSAEIKNELARSGVKTEELMDYFGLGKMSKQISTAEQRARVFLGSEIKVTYREGMMVMGESCGLKELQTILDSALQNIGELEKQKKEEEIKIRLEERRIKEFEREKQNTIPDFLFDQAKKRIQKELGKHYDKEKDCPENDRESVFKDVQSFIGKAKNRVKKAATEEIDNVLDELNKMENLSISLNRDFVEEIWGAENLEQVDNLYELASTEIKKEVINFLQVKIVESEISQAKAKSENFIFPKTPATPGIPTSPRNFQKKKAKEFENQVNTFLQRFITELDDRIIFFNLRDGGKDYYRELGFTEGEDVSSVKDSENEKVNQLREIAASLRKAINNLKLLDIDLENPQDLLSIASQWENKVELDKEVMKEIKRRAPVLKQTRDRLKNELGQVVGLLGQDDKKEENTPVIEK</sequence>
<organism evidence="1 2">
    <name type="scientific">Racocetra persica</name>
    <dbReference type="NCBI Taxonomy" id="160502"/>
    <lineage>
        <taxon>Eukaryota</taxon>
        <taxon>Fungi</taxon>
        <taxon>Fungi incertae sedis</taxon>
        <taxon>Mucoromycota</taxon>
        <taxon>Glomeromycotina</taxon>
        <taxon>Glomeromycetes</taxon>
        <taxon>Diversisporales</taxon>
        <taxon>Gigasporaceae</taxon>
        <taxon>Racocetra</taxon>
    </lineage>
</organism>
<feature type="non-terminal residue" evidence="1">
    <location>
        <position position="531"/>
    </location>
</feature>
<comment type="caution">
    <text evidence="1">The sequence shown here is derived from an EMBL/GenBank/DDBJ whole genome shotgun (WGS) entry which is preliminary data.</text>
</comment>
<reference evidence="1" key="1">
    <citation type="submission" date="2021-06" db="EMBL/GenBank/DDBJ databases">
        <authorList>
            <person name="Kallberg Y."/>
            <person name="Tangrot J."/>
            <person name="Rosling A."/>
        </authorList>
    </citation>
    <scope>NUCLEOTIDE SEQUENCE</scope>
    <source>
        <strain evidence="1">MA461A</strain>
    </source>
</reference>
<evidence type="ECO:0000313" key="2">
    <source>
        <dbReference type="Proteomes" id="UP000789920"/>
    </source>
</evidence>
<dbReference type="Proteomes" id="UP000789920">
    <property type="component" value="Unassembled WGS sequence"/>
</dbReference>
<protein>
    <submittedName>
        <fullName evidence="1">19781_t:CDS:1</fullName>
    </submittedName>
</protein>
<dbReference type="EMBL" id="CAJVQC010031350">
    <property type="protein sequence ID" value="CAG8748206.1"/>
    <property type="molecule type" value="Genomic_DNA"/>
</dbReference>
<evidence type="ECO:0000313" key="1">
    <source>
        <dbReference type="EMBL" id="CAG8748206.1"/>
    </source>
</evidence>
<name>A0ACA9QDF4_9GLOM</name>
<proteinExistence type="predicted"/>
<feature type="non-terminal residue" evidence="1">
    <location>
        <position position="1"/>
    </location>
</feature>
<keyword evidence="2" id="KW-1185">Reference proteome</keyword>